<dbReference type="STRING" id="1121865.OMW_00277"/>
<accession>S0KHM7</accession>
<dbReference type="InterPro" id="IPR023089">
    <property type="entry name" value="YozE_SAM-like"/>
</dbReference>
<dbReference type="Gene3D" id="1.10.150.260">
    <property type="entry name" value="YozE SAM-like"/>
    <property type="match status" value="1"/>
</dbReference>
<evidence type="ECO:0000259" key="2">
    <source>
        <dbReference type="Pfam" id="PF06855"/>
    </source>
</evidence>
<dbReference type="NCBIfam" id="NF010193">
    <property type="entry name" value="PRK13672.1"/>
    <property type="match status" value="1"/>
</dbReference>
<dbReference type="HAMAP" id="MF_01538">
    <property type="entry name" value="UPF0346"/>
    <property type="match status" value="1"/>
</dbReference>
<dbReference type="InterPro" id="IPR010673">
    <property type="entry name" value="UPF0346"/>
</dbReference>
<dbReference type="SUPFAM" id="SSF140652">
    <property type="entry name" value="YozE-like"/>
    <property type="match status" value="1"/>
</dbReference>
<dbReference type="InterPro" id="IPR036806">
    <property type="entry name" value="YozE_SAM-like_sf"/>
</dbReference>
<dbReference type="EMBL" id="ASWJ01000004">
    <property type="protein sequence ID" value="EOW84380.1"/>
    <property type="molecule type" value="Genomic_DNA"/>
</dbReference>
<dbReference type="Proteomes" id="UP000014113">
    <property type="component" value="Unassembled WGS sequence"/>
</dbReference>
<dbReference type="PATRIC" id="fig|1121865.3.peg.269"/>
<dbReference type="AlphaFoldDB" id="S0KHM7"/>
<evidence type="ECO:0000313" key="4">
    <source>
        <dbReference type="Proteomes" id="UP000014113"/>
    </source>
</evidence>
<feature type="domain" description="YozE SAM-like" evidence="2">
    <location>
        <begin position="6"/>
        <end position="72"/>
    </location>
</feature>
<comment type="similarity">
    <text evidence="1">Belongs to the UPF0346 family.</text>
</comment>
<comment type="caution">
    <text evidence="3">The sequence shown here is derived from an EMBL/GenBank/DDBJ whole genome shotgun (WGS) entry which is preliminary data.</text>
</comment>
<proteinExistence type="inferred from homology"/>
<keyword evidence="4" id="KW-1185">Reference proteome</keyword>
<reference evidence="3 4" key="1">
    <citation type="submission" date="2013-03" db="EMBL/GenBank/DDBJ databases">
        <title>The Genome Sequence of Enterococcus columbae ATCC_51263 (PacBio/Illumina hybrid assembly).</title>
        <authorList>
            <consortium name="The Broad Institute Genomics Platform"/>
            <consortium name="The Broad Institute Genome Sequencing Center for Infectious Disease"/>
            <person name="Earl A."/>
            <person name="Russ C."/>
            <person name="Gilmore M."/>
            <person name="Surin D."/>
            <person name="Walker B."/>
            <person name="Young S."/>
            <person name="Zeng Q."/>
            <person name="Gargeya S."/>
            <person name="Fitzgerald M."/>
            <person name="Haas B."/>
            <person name="Abouelleil A."/>
            <person name="Allen A.W."/>
            <person name="Alvarado L."/>
            <person name="Arachchi H.M."/>
            <person name="Berlin A.M."/>
            <person name="Chapman S.B."/>
            <person name="Gainer-Dewar J."/>
            <person name="Goldberg J."/>
            <person name="Griggs A."/>
            <person name="Gujja S."/>
            <person name="Hansen M."/>
            <person name="Howarth C."/>
            <person name="Imamovic A."/>
            <person name="Ireland A."/>
            <person name="Larimer J."/>
            <person name="McCowan C."/>
            <person name="Murphy C."/>
            <person name="Pearson M."/>
            <person name="Poon T.W."/>
            <person name="Priest M."/>
            <person name="Roberts A."/>
            <person name="Saif S."/>
            <person name="Shea T."/>
            <person name="Sisk P."/>
            <person name="Sykes S."/>
            <person name="Wortman J."/>
            <person name="Nusbaum C."/>
            <person name="Birren B."/>
        </authorList>
    </citation>
    <scope>NUCLEOTIDE SEQUENCE [LARGE SCALE GENOMIC DNA]</scope>
    <source>
        <strain evidence="3 4">ATCC 51263</strain>
    </source>
</reference>
<gene>
    <name evidence="3" type="ORF">I568_00875</name>
</gene>
<dbReference type="RefSeq" id="WP_016182442.1">
    <property type="nucleotide sequence ID" value="NZ_JXKI01000002.1"/>
</dbReference>
<evidence type="ECO:0000256" key="1">
    <source>
        <dbReference type="HAMAP-Rule" id="MF_01538"/>
    </source>
</evidence>
<name>S0KHM7_9ENTE</name>
<dbReference type="OrthoDB" id="2242851at2"/>
<organism evidence="3 4">
    <name type="scientific">Enterococcus columbae DSM 7374 = ATCC 51263</name>
    <dbReference type="NCBI Taxonomy" id="1121865"/>
    <lineage>
        <taxon>Bacteria</taxon>
        <taxon>Bacillati</taxon>
        <taxon>Bacillota</taxon>
        <taxon>Bacilli</taxon>
        <taxon>Lactobacillales</taxon>
        <taxon>Enterococcaceae</taxon>
        <taxon>Enterococcus</taxon>
    </lineage>
</organism>
<protein>
    <recommendedName>
        <fullName evidence="1">UPF0346 protein I568_00875</fullName>
    </recommendedName>
</protein>
<sequence>MSKTKSFYQYLMAKKGPSHTDRLQLFATAVSADSQFPKHSKDYDEISSYLELNTDYLSNLSYFDDFWEAYLNDSNY</sequence>
<dbReference type="eggNOG" id="COG4479">
    <property type="taxonomic scope" value="Bacteria"/>
</dbReference>
<evidence type="ECO:0000313" key="3">
    <source>
        <dbReference type="EMBL" id="EOW84380.1"/>
    </source>
</evidence>
<dbReference type="PIRSF" id="PIRSF037262">
    <property type="entry name" value="UCP037262"/>
    <property type="match status" value="1"/>
</dbReference>
<dbReference type="Pfam" id="PF06855">
    <property type="entry name" value="YozE_SAM_like"/>
    <property type="match status" value="1"/>
</dbReference>